<dbReference type="InterPro" id="IPR043129">
    <property type="entry name" value="ATPase_NBD"/>
</dbReference>
<protein>
    <recommendedName>
        <fullName evidence="3">Actin-like ATPase domain-containing protein</fullName>
    </recommendedName>
</protein>
<dbReference type="SUPFAM" id="SSF53067">
    <property type="entry name" value="Actin-like ATPase domain"/>
    <property type="match status" value="1"/>
</dbReference>
<evidence type="ECO:0000313" key="1">
    <source>
        <dbReference type="EMBL" id="KAL2831285.1"/>
    </source>
</evidence>
<name>A0ABR4IU60_9EURO</name>
<dbReference type="Gene3D" id="3.30.420.40">
    <property type="match status" value="1"/>
</dbReference>
<dbReference type="EMBL" id="JBFXLU010000288">
    <property type="protein sequence ID" value="KAL2831285.1"/>
    <property type="molecule type" value="Genomic_DNA"/>
</dbReference>
<sequence>MCLDYGTAFTSISYIVFDPADPPVEIGPSAVQSVRDWPQATGHFHAGNACVPSESWYRDGQQYLWGHAVQQTLRTMSEEDVASTNRVVQLAKLLLDYDHDKDGQDQGQSGASGDPLLEIKNVLRNVGKTAKEVVKDYLTQVFRHAHQQLARREGFNRSWEVELALCVPSKWSTYAHLTMQEIALEVTAATGIQAGGDFSLFIIDEPEAAVTFALRYDHIRDRIEEDSNFIVCDAGGKDCGSSYINQALSEEAKRRLANVSGLGSETVYSKEAVIHHDLFRAFEQEVKRTYDPAEMDEAERIAVRLWGLRADPDKDFGHGIFYITK</sequence>
<reference evidence="1 2" key="1">
    <citation type="submission" date="2024-07" db="EMBL/GenBank/DDBJ databases">
        <title>Section-level genome sequencing and comparative genomics of Aspergillus sections Usti and Cavernicolus.</title>
        <authorList>
            <consortium name="Lawrence Berkeley National Laboratory"/>
            <person name="Nybo J.L."/>
            <person name="Vesth T.C."/>
            <person name="Theobald S."/>
            <person name="Frisvad J.C."/>
            <person name="Larsen T.O."/>
            <person name="Kjaerboelling I."/>
            <person name="Rothschild-Mancinelli K."/>
            <person name="Lyhne E.K."/>
            <person name="Kogle M.E."/>
            <person name="Barry K."/>
            <person name="Clum A."/>
            <person name="Na H."/>
            <person name="Ledsgaard L."/>
            <person name="Lin J."/>
            <person name="Lipzen A."/>
            <person name="Kuo A."/>
            <person name="Riley R."/>
            <person name="Mondo S."/>
            <person name="Labutti K."/>
            <person name="Haridas S."/>
            <person name="Pangalinan J."/>
            <person name="Salamov A.A."/>
            <person name="Simmons B.A."/>
            <person name="Magnuson J.K."/>
            <person name="Chen J."/>
            <person name="Drula E."/>
            <person name="Henrissat B."/>
            <person name="Wiebenga A."/>
            <person name="Lubbers R.J."/>
            <person name="Gomes A.C."/>
            <person name="Makela M.R."/>
            <person name="Stajich J."/>
            <person name="Grigoriev I.V."/>
            <person name="Mortensen U.H."/>
            <person name="De Vries R.P."/>
            <person name="Baker S.E."/>
            <person name="Andersen M.R."/>
        </authorList>
    </citation>
    <scope>NUCLEOTIDE SEQUENCE [LARGE SCALE GENOMIC DNA]</scope>
    <source>
        <strain evidence="1 2">CBS 123904</strain>
    </source>
</reference>
<keyword evidence="2" id="KW-1185">Reference proteome</keyword>
<dbReference type="Proteomes" id="UP001610446">
    <property type="component" value="Unassembled WGS sequence"/>
</dbReference>
<evidence type="ECO:0008006" key="3">
    <source>
        <dbReference type="Google" id="ProtNLM"/>
    </source>
</evidence>
<evidence type="ECO:0000313" key="2">
    <source>
        <dbReference type="Proteomes" id="UP001610446"/>
    </source>
</evidence>
<comment type="caution">
    <text evidence="1">The sequence shown here is derived from an EMBL/GenBank/DDBJ whole genome shotgun (WGS) entry which is preliminary data.</text>
</comment>
<dbReference type="PANTHER" id="PTHR42749">
    <property type="entry name" value="CELL SHAPE-DETERMINING PROTEIN MREB"/>
    <property type="match status" value="1"/>
</dbReference>
<gene>
    <name evidence="1" type="ORF">BJY01DRAFT_260606</name>
</gene>
<dbReference type="PANTHER" id="PTHR42749:SF8">
    <property type="entry name" value="HSP70 FAMILY PROTEIN (AFU_ORTHOLOGUE AFUA_3G13740)"/>
    <property type="match status" value="1"/>
</dbReference>
<proteinExistence type="predicted"/>
<accession>A0ABR4IU60</accession>
<organism evidence="1 2">
    <name type="scientific">Aspergillus pseudoustus</name>
    <dbReference type="NCBI Taxonomy" id="1810923"/>
    <lineage>
        <taxon>Eukaryota</taxon>
        <taxon>Fungi</taxon>
        <taxon>Dikarya</taxon>
        <taxon>Ascomycota</taxon>
        <taxon>Pezizomycotina</taxon>
        <taxon>Eurotiomycetes</taxon>
        <taxon>Eurotiomycetidae</taxon>
        <taxon>Eurotiales</taxon>
        <taxon>Aspergillaceae</taxon>
        <taxon>Aspergillus</taxon>
        <taxon>Aspergillus subgen. Nidulantes</taxon>
    </lineage>
</organism>
<dbReference type="CDD" id="cd10170">
    <property type="entry name" value="ASKHA_NBD_HSP70"/>
    <property type="match status" value="1"/>
</dbReference>